<dbReference type="Proteomes" id="UP000598775">
    <property type="component" value="Unassembled WGS sequence"/>
</dbReference>
<proteinExistence type="predicted"/>
<gene>
    <name evidence="3" type="primary">hemK</name>
    <name evidence="3" type="ORF">GCM10011399_22950</name>
</gene>
<dbReference type="PANTHER" id="PTHR18895:SF74">
    <property type="entry name" value="MTRF1L RELEASE FACTOR GLUTAMINE METHYLTRANSFERASE"/>
    <property type="match status" value="1"/>
</dbReference>
<protein>
    <submittedName>
        <fullName evidence="3">N5-glutamine S-adenosyl-L-methionine-dependent methyltransferase</fullName>
    </submittedName>
</protein>
<dbReference type="RefSeq" id="WP_188678410.1">
    <property type="nucleotide sequence ID" value="NZ_BMGP01000004.1"/>
</dbReference>
<evidence type="ECO:0000313" key="3">
    <source>
        <dbReference type="EMBL" id="GGF29221.1"/>
    </source>
</evidence>
<keyword evidence="3" id="KW-0808">Transferase</keyword>
<keyword evidence="4" id="KW-1185">Reference proteome</keyword>
<sequence>MSDTTDEIVRRLRAAGCVFAEDEAALLVAEAESPGELEAMVDRRVAGLPLEHLLGWAQFCGLRIAVEPGVFVPRHRTEFLAQQAIALALTPSFGFATGRASTDGGPADRESAGRAPAGGGPADRAPAAEGSPLRSPVVVDLCCGAGAIGAAIIDAVPHANVFAADIDPAAVHSARLNITNGQVYQGDLFDALPAALRGSVEVLVANTPYVPSEAIALMPPEARLYEARVALDGGFDGLDVQRLVAAAAPLWLCPGGHLLVETSDEQAPATAAIFESCGMPARIVSSEELFATVVIGVRPLA</sequence>
<dbReference type="PANTHER" id="PTHR18895">
    <property type="entry name" value="HEMK METHYLTRANSFERASE"/>
    <property type="match status" value="1"/>
</dbReference>
<organism evidence="3 4">
    <name type="scientific">Subtercola lobariae</name>
    <dbReference type="NCBI Taxonomy" id="1588641"/>
    <lineage>
        <taxon>Bacteria</taxon>
        <taxon>Bacillati</taxon>
        <taxon>Actinomycetota</taxon>
        <taxon>Actinomycetes</taxon>
        <taxon>Micrococcales</taxon>
        <taxon>Microbacteriaceae</taxon>
        <taxon>Subtercola</taxon>
    </lineage>
</organism>
<name>A0A917EY22_9MICO</name>
<dbReference type="Gene3D" id="3.40.50.150">
    <property type="entry name" value="Vaccinia Virus protein VP39"/>
    <property type="match status" value="1"/>
</dbReference>
<evidence type="ECO:0000259" key="2">
    <source>
        <dbReference type="Pfam" id="PF05175"/>
    </source>
</evidence>
<comment type="caution">
    <text evidence="3">The sequence shown here is derived from an EMBL/GenBank/DDBJ whole genome shotgun (WGS) entry which is preliminary data.</text>
</comment>
<dbReference type="InterPro" id="IPR029063">
    <property type="entry name" value="SAM-dependent_MTases_sf"/>
</dbReference>
<dbReference type="GO" id="GO:0008168">
    <property type="term" value="F:methyltransferase activity"/>
    <property type="evidence" value="ECO:0007669"/>
    <property type="project" value="UniProtKB-KW"/>
</dbReference>
<evidence type="ECO:0000256" key="1">
    <source>
        <dbReference type="SAM" id="MobiDB-lite"/>
    </source>
</evidence>
<dbReference type="AlphaFoldDB" id="A0A917EY22"/>
<dbReference type="EMBL" id="BMGP01000004">
    <property type="protein sequence ID" value="GGF29221.1"/>
    <property type="molecule type" value="Genomic_DNA"/>
</dbReference>
<dbReference type="InterPro" id="IPR007848">
    <property type="entry name" value="Small_mtfrase_dom"/>
</dbReference>
<dbReference type="SUPFAM" id="SSF53335">
    <property type="entry name" value="S-adenosyl-L-methionine-dependent methyltransferases"/>
    <property type="match status" value="1"/>
</dbReference>
<reference evidence="3 4" key="1">
    <citation type="journal article" date="2014" name="Int. J. Syst. Evol. Microbiol.">
        <title>Complete genome sequence of Corynebacterium casei LMG S-19264T (=DSM 44701T), isolated from a smear-ripened cheese.</title>
        <authorList>
            <consortium name="US DOE Joint Genome Institute (JGI-PGF)"/>
            <person name="Walter F."/>
            <person name="Albersmeier A."/>
            <person name="Kalinowski J."/>
            <person name="Ruckert C."/>
        </authorList>
    </citation>
    <scope>NUCLEOTIDE SEQUENCE [LARGE SCALE GENOMIC DNA]</scope>
    <source>
        <strain evidence="3 4">CGMCC 1.12976</strain>
    </source>
</reference>
<accession>A0A917EY22</accession>
<keyword evidence="3" id="KW-0489">Methyltransferase</keyword>
<feature type="region of interest" description="Disordered" evidence="1">
    <location>
        <begin position="98"/>
        <end position="131"/>
    </location>
</feature>
<dbReference type="Pfam" id="PF05175">
    <property type="entry name" value="MTS"/>
    <property type="match status" value="1"/>
</dbReference>
<feature type="domain" description="Methyltransferase small" evidence="2">
    <location>
        <begin position="137"/>
        <end position="216"/>
    </location>
</feature>
<dbReference type="GO" id="GO:0032259">
    <property type="term" value="P:methylation"/>
    <property type="evidence" value="ECO:0007669"/>
    <property type="project" value="UniProtKB-KW"/>
</dbReference>
<dbReference type="InterPro" id="IPR050320">
    <property type="entry name" value="N5-glutamine_MTase"/>
</dbReference>
<evidence type="ECO:0000313" key="4">
    <source>
        <dbReference type="Proteomes" id="UP000598775"/>
    </source>
</evidence>